<dbReference type="KEGG" id="aace:A0U92_04620"/>
<comment type="cofactor">
    <cofactor evidence="7">
        <name>Zn(2+)</name>
        <dbReference type="ChEBI" id="CHEBI:29105"/>
    </cofactor>
    <text evidence="7">Binds 1 zinc ion per subunit.</text>
</comment>
<dbReference type="Gene3D" id="3.30.1490.190">
    <property type="match status" value="1"/>
</dbReference>
<dbReference type="GO" id="GO:0000976">
    <property type="term" value="F:transcription cis-regulatory region binding"/>
    <property type="evidence" value="ECO:0007669"/>
    <property type="project" value="TreeGrafter"/>
</dbReference>
<evidence type="ECO:0000256" key="5">
    <source>
        <dbReference type="ARBA" id="ARBA00023125"/>
    </source>
</evidence>
<feature type="binding site" evidence="7">
    <location>
        <position position="121"/>
    </location>
    <ligand>
        <name>Zn(2+)</name>
        <dbReference type="ChEBI" id="CHEBI:29105"/>
    </ligand>
</feature>
<evidence type="ECO:0000256" key="2">
    <source>
        <dbReference type="ARBA" id="ARBA00022491"/>
    </source>
</evidence>
<keyword evidence="6" id="KW-0804">Transcription</keyword>
<name>A0A1U9KKD3_ACEAC</name>
<dbReference type="InterPro" id="IPR036390">
    <property type="entry name" value="WH_DNA-bd_sf"/>
</dbReference>
<dbReference type="OrthoDB" id="9801127at2"/>
<dbReference type="GO" id="GO:0003700">
    <property type="term" value="F:DNA-binding transcription factor activity"/>
    <property type="evidence" value="ECO:0007669"/>
    <property type="project" value="InterPro"/>
</dbReference>
<dbReference type="SUPFAM" id="SSF46785">
    <property type="entry name" value="Winged helix' DNA-binding domain"/>
    <property type="match status" value="1"/>
</dbReference>
<feature type="binding site" evidence="7">
    <location>
        <position position="124"/>
    </location>
    <ligand>
        <name>Zn(2+)</name>
        <dbReference type="ChEBI" id="CHEBI:29105"/>
    </ligand>
</feature>
<dbReference type="GO" id="GO:1900376">
    <property type="term" value="P:regulation of secondary metabolite biosynthetic process"/>
    <property type="evidence" value="ECO:0007669"/>
    <property type="project" value="TreeGrafter"/>
</dbReference>
<evidence type="ECO:0000256" key="6">
    <source>
        <dbReference type="ARBA" id="ARBA00023163"/>
    </source>
</evidence>
<dbReference type="CDD" id="cd07153">
    <property type="entry name" value="Fur_like"/>
    <property type="match status" value="1"/>
</dbReference>
<sequence length="168" mass="18457">MTTDAEPHLFSSSVETLLARADELCVRRNVRLTALRRQILGLMLEANVPLGAYDLLQRLQALQGNAAPPTVYRTLEFLMEFGLIHKIERLSAFMPCTHTLGRAPCHEHDADCVHASQFLICRNCSSVTELEDPTILASIAAASKKSGFRLQHTTVEVEGLCAKCVAPA</sequence>
<dbReference type="InterPro" id="IPR036388">
    <property type="entry name" value="WH-like_DNA-bd_sf"/>
</dbReference>
<dbReference type="Proteomes" id="UP000188937">
    <property type="component" value="Chromosome"/>
</dbReference>
<reference evidence="8 9" key="1">
    <citation type="submission" date="2016-03" db="EMBL/GenBank/DDBJ databases">
        <title>Acetic acid bacteria sequencing.</title>
        <authorList>
            <person name="Brandt J."/>
            <person name="Jakob F."/>
            <person name="Vogel R.F."/>
        </authorList>
    </citation>
    <scope>NUCLEOTIDE SEQUENCE [LARGE SCALE GENOMIC DNA]</scope>
    <source>
        <strain evidence="8 9">TMW2.1153</strain>
    </source>
</reference>
<proteinExistence type="inferred from homology"/>
<evidence type="ECO:0000313" key="8">
    <source>
        <dbReference type="EMBL" id="AQS86261.1"/>
    </source>
</evidence>
<feature type="binding site" evidence="7">
    <location>
        <position position="164"/>
    </location>
    <ligand>
        <name>Zn(2+)</name>
        <dbReference type="ChEBI" id="CHEBI:29105"/>
    </ligand>
</feature>
<dbReference type="eggNOG" id="COG0735">
    <property type="taxonomic scope" value="Bacteria"/>
</dbReference>
<accession>A0A1U9KKD3</accession>
<dbReference type="EMBL" id="CP014692">
    <property type="protein sequence ID" value="AQS86261.1"/>
    <property type="molecule type" value="Genomic_DNA"/>
</dbReference>
<feature type="binding site" evidence="7">
    <location>
        <position position="161"/>
    </location>
    <ligand>
        <name>Zn(2+)</name>
        <dbReference type="ChEBI" id="CHEBI:29105"/>
    </ligand>
</feature>
<keyword evidence="7" id="KW-0479">Metal-binding</keyword>
<evidence type="ECO:0000256" key="7">
    <source>
        <dbReference type="PIRSR" id="PIRSR602481-1"/>
    </source>
</evidence>
<keyword evidence="9" id="KW-1185">Reference proteome</keyword>
<evidence type="ECO:0000256" key="1">
    <source>
        <dbReference type="ARBA" id="ARBA00007957"/>
    </source>
</evidence>
<evidence type="ECO:0000313" key="9">
    <source>
        <dbReference type="Proteomes" id="UP000188937"/>
    </source>
</evidence>
<dbReference type="Pfam" id="PF01475">
    <property type="entry name" value="FUR"/>
    <property type="match status" value="1"/>
</dbReference>
<dbReference type="AlphaFoldDB" id="A0A1U9KKD3"/>
<dbReference type="STRING" id="435.A0U92_04620"/>
<dbReference type="PANTHER" id="PTHR33202:SF6">
    <property type="entry name" value="ZINC UPTAKE REGULATION PROTEIN"/>
    <property type="match status" value="1"/>
</dbReference>
<evidence type="ECO:0000256" key="4">
    <source>
        <dbReference type="ARBA" id="ARBA00023015"/>
    </source>
</evidence>
<keyword evidence="5" id="KW-0238">DNA-binding</keyword>
<gene>
    <name evidence="8" type="ORF">A0U92_04620</name>
</gene>
<dbReference type="GO" id="GO:0045892">
    <property type="term" value="P:negative regulation of DNA-templated transcription"/>
    <property type="evidence" value="ECO:0007669"/>
    <property type="project" value="TreeGrafter"/>
</dbReference>
<dbReference type="InterPro" id="IPR043135">
    <property type="entry name" value="Fur_C"/>
</dbReference>
<dbReference type="GO" id="GO:0008270">
    <property type="term" value="F:zinc ion binding"/>
    <property type="evidence" value="ECO:0007669"/>
    <property type="project" value="TreeGrafter"/>
</dbReference>
<protein>
    <submittedName>
        <fullName evidence="8">Transcriptional repressor</fullName>
    </submittedName>
</protein>
<organism evidence="8 9">
    <name type="scientific">Acetobacter aceti</name>
    <dbReference type="NCBI Taxonomy" id="435"/>
    <lineage>
        <taxon>Bacteria</taxon>
        <taxon>Pseudomonadati</taxon>
        <taxon>Pseudomonadota</taxon>
        <taxon>Alphaproteobacteria</taxon>
        <taxon>Acetobacterales</taxon>
        <taxon>Acetobacteraceae</taxon>
        <taxon>Acetobacter</taxon>
        <taxon>Acetobacter subgen. Acetobacter</taxon>
    </lineage>
</organism>
<keyword evidence="2" id="KW-0678">Repressor</keyword>
<dbReference type="GO" id="GO:0005829">
    <property type="term" value="C:cytosol"/>
    <property type="evidence" value="ECO:0007669"/>
    <property type="project" value="TreeGrafter"/>
</dbReference>
<evidence type="ECO:0000256" key="3">
    <source>
        <dbReference type="ARBA" id="ARBA00022833"/>
    </source>
</evidence>
<dbReference type="Gene3D" id="1.10.10.10">
    <property type="entry name" value="Winged helix-like DNA-binding domain superfamily/Winged helix DNA-binding domain"/>
    <property type="match status" value="1"/>
</dbReference>
<dbReference type="InterPro" id="IPR002481">
    <property type="entry name" value="FUR"/>
</dbReference>
<comment type="similarity">
    <text evidence="1">Belongs to the Fur family.</text>
</comment>
<keyword evidence="4" id="KW-0805">Transcription regulation</keyword>
<dbReference type="PANTHER" id="PTHR33202">
    <property type="entry name" value="ZINC UPTAKE REGULATION PROTEIN"/>
    <property type="match status" value="1"/>
</dbReference>
<keyword evidence="3 7" id="KW-0862">Zinc</keyword>